<protein>
    <submittedName>
        <fullName evidence="9">Uncharacterized protein</fullName>
    </submittedName>
</protein>
<accession>A0ABY6TRD9</accession>
<keyword evidence="4 8" id="KW-0479">Metal-binding</keyword>
<comment type="similarity">
    <text evidence="2 8">Belongs to the cytochrome P450 family.</text>
</comment>
<keyword evidence="6 8" id="KW-0408">Iron</keyword>
<organism evidence="9 10">
    <name type="scientific">Bionectria ochroleuca</name>
    <name type="common">Gliocladium roseum</name>
    <dbReference type="NCBI Taxonomy" id="29856"/>
    <lineage>
        <taxon>Eukaryota</taxon>
        <taxon>Fungi</taxon>
        <taxon>Dikarya</taxon>
        <taxon>Ascomycota</taxon>
        <taxon>Pezizomycotina</taxon>
        <taxon>Sordariomycetes</taxon>
        <taxon>Hypocreomycetidae</taxon>
        <taxon>Hypocreales</taxon>
        <taxon>Bionectriaceae</taxon>
        <taxon>Clonostachys</taxon>
    </lineage>
</organism>
<dbReference type="EMBL" id="CABFNS010000307">
    <property type="protein sequence ID" value="VUC20921.1"/>
    <property type="molecule type" value="Genomic_DNA"/>
</dbReference>
<evidence type="ECO:0000256" key="3">
    <source>
        <dbReference type="ARBA" id="ARBA00022617"/>
    </source>
</evidence>
<dbReference type="PRINTS" id="PR00385">
    <property type="entry name" value="P450"/>
</dbReference>
<dbReference type="PANTHER" id="PTHR46206:SF2">
    <property type="entry name" value="CYTOCHROME P450 MONOOXYGENASE AUSG-RELATED"/>
    <property type="match status" value="1"/>
</dbReference>
<dbReference type="SUPFAM" id="SSF48264">
    <property type="entry name" value="Cytochrome P450"/>
    <property type="match status" value="1"/>
</dbReference>
<evidence type="ECO:0000256" key="6">
    <source>
        <dbReference type="ARBA" id="ARBA00023004"/>
    </source>
</evidence>
<dbReference type="InterPro" id="IPR017972">
    <property type="entry name" value="Cyt_P450_CS"/>
</dbReference>
<comment type="caution">
    <text evidence="9">The sequence shown here is derived from an EMBL/GenBank/DDBJ whole genome shotgun (WGS) entry which is preliminary data.</text>
</comment>
<dbReference type="PANTHER" id="PTHR46206">
    <property type="entry name" value="CYTOCHROME P450"/>
    <property type="match status" value="1"/>
</dbReference>
<name>A0ABY6TRD9_BIOOC</name>
<keyword evidence="5 8" id="KW-0560">Oxidoreductase</keyword>
<evidence type="ECO:0000256" key="4">
    <source>
        <dbReference type="ARBA" id="ARBA00022723"/>
    </source>
</evidence>
<dbReference type="InterPro" id="IPR002403">
    <property type="entry name" value="Cyt_P450_E_grp-IV"/>
</dbReference>
<dbReference type="Gene3D" id="1.10.630.10">
    <property type="entry name" value="Cytochrome P450"/>
    <property type="match status" value="1"/>
</dbReference>
<dbReference type="CDD" id="cd11041">
    <property type="entry name" value="CYP503A1-like"/>
    <property type="match status" value="1"/>
</dbReference>
<evidence type="ECO:0000256" key="1">
    <source>
        <dbReference type="ARBA" id="ARBA00001971"/>
    </source>
</evidence>
<dbReference type="Pfam" id="PF00067">
    <property type="entry name" value="p450"/>
    <property type="match status" value="1"/>
</dbReference>
<dbReference type="InterPro" id="IPR001128">
    <property type="entry name" value="Cyt_P450"/>
</dbReference>
<evidence type="ECO:0000313" key="10">
    <source>
        <dbReference type="Proteomes" id="UP000766486"/>
    </source>
</evidence>
<keyword evidence="10" id="KW-1185">Reference proteome</keyword>
<evidence type="ECO:0000256" key="7">
    <source>
        <dbReference type="ARBA" id="ARBA00023033"/>
    </source>
</evidence>
<proteinExistence type="inferred from homology"/>
<evidence type="ECO:0000256" key="8">
    <source>
        <dbReference type="RuleBase" id="RU000461"/>
    </source>
</evidence>
<evidence type="ECO:0000256" key="2">
    <source>
        <dbReference type="ARBA" id="ARBA00010617"/>
    </source>
</evidence>
<gene>
    <name evidence="9" type="ORF">CLO192961_LOCUS36540</name>
</gene>
<dbReference type="PROSITE" id="PS00086">
    <property type="entry name" value="CYTOCHROME_P450"/>
    <property type="match status" value="1"/>
</dbReference>
<keyword evidence="3 8" id="KW-0349">Heme</keyword>
<keyword evidence="7 8" id="KW-0503">Monooxygenase</keyword>
<sequence length="561" mass="63734">MNTSCSFISNFPIHLKYSFQYSEEIPNMTSLAVVEPTLQAQRESFSIPIHDASYLLIRGSIALFLGVILFMNIHGDSKVSSIPLINKAQGLDIANWGWRWRFAFSAEQLLQKGMSLFPDKPFKLMTDSGEIIVLPSNLVSTIGSEDRLLLRESVAEDFHAHLPGFEVFAAASRYDQLGQSVVRKRLTRSLNKITEPLSQEVSFATELRLGNGKVEWKKVYIYNEILDIVARSSSRVFLGPDICRNEDWLDITKRYTSEAFIGSAILRAFPNWFRNIAHWVIPQCRNLRWMAPRAREIITPFIEERRRARAESIAKGEKPTVFDDAIDWFEDESNGAPYDAAIAQLGLSMAAIHTTSDLLTETLLRLARRPELVEELRAEVIQELRKDGWKKTSLYNMRLLDSVIKESQRLRPISMVSMVRKAVEDIPLPTGEVIPKGYRTVVLTDQHRSAELFTNPDEFDGHRFVRQRACPETENTAHFVSTTSSSLGFGHGKHACPGRFFAANELKVILCHLLVKYDWKVGANAPAEPEPVKYSFALQVNPWAQVYLKRRDCDGLDIDAI</sequence>
<dbReference type="PRINTS" id="PR00465">
    <property type="entry name" value="EP450IV"/>
</dbReference>
<evidence type="ECO:0000256" key="5">
    <source>
        <dbReference type="ARBA" id="ARBA00023002"/>
    </source>
</evidence>
<reference evidence="9 10" key="1">
    <citation type="submission" date="2019-06" db="EMBL/GenBank/DDBJ databases">
        <authorList>
            <person name="Broberg M."/>
        </authorList>
    </citation>
    <scope>NUCLEOTIDE SEQUENCE [LARGE SCALE GENOMIC DNA]</scope>
</reference>
<comment type="cofactor">
    <cofactor evidence="1">
        <name>heme</name>
        <dbReference type="ChEBI" id="CHEBI:30413"/>
    </cofactor>
</comment>
<dbReference type="Proteomes" id="UP000766486">
    <property type="component" value="Unassembled WGS sequence"/>
</dbReference>
<dbReference type="InterPro" id="IPR036396">
    <property type="entry name" value="Cyt_P450_sf"/>
</dbReference>
<evidence type="ECO:0000313" key="9">
    <source>
        <dbReference type="EMBL" id="VUC20921.1"/>
    </source>
</evidence>